<dbReference type="eggNOG" id="COG2149">
    <property type="taxonomic scope" value="Bacteria"/>
</dbReference>
<dbReference type="InterPro" id="IPR003807">
    <property type="entry name" value="DUF202"/>
</dbReference>
<evidence type="ECO:0000259" key="6">
    <source>
        <dbReference type="Pfam" id="PF02656"/>
    </source>
</evidence>
<dbReference type="Proteomes" id="UP000030905">
    <property type="component" value="Chromosome"/>
</dbReference>
<dbReference type="GeneID" id="93075246"/>
<reference evidence="7 10" key="1">
    <citation type="journal article" date="2015" name="Genome Announc.">
        <title>Complete Genome Sequence of the Nitrogen-Fixing and Solvent-Producing Clostridium pasteurianum DSM 525.</title>
        <authorList>
            <person name="Poehlein A."/>
            <person name="Grosse-Honebrink A."/>
            <person name="Zhang Y."/>
            <person name="Minton N.P."/>
            <person name="Daniel R."/>
        </authorList>
    </citation>
    <scope>NUCLEOTIDE SEQUENCE [LARGE SCALE GENOMIC DNA]</scope>
    <source>
        <strain evidence="7">DSM 525</strain>
        <strain evidence="10">DSM 525 / ATCC 6013</strain>
    </source>
</reference>
<gene>
    <name evidence="7" type="ORF">CLPA_c31380</name>
    <name evidence="8" type="ORF">CP6013_00047</name>
</gene>
<evidence type="ECO:0000256" key="5">
    <source>
        <dbReference type="SAM" id="Phobius"/>
    </source>
</evidence>
<evidence type="ECO:0000256" key="3">
    <source>
        <dbReference type="ARBA" id="ARBA00022989"/>
    </source>
</evidence>
<dbReference type="AlphaFoldDB" id="A0A0H3J6V8"/>
<feature type="domain" description="DUF202" evidence="6">
    <location>
        <begin position="30"/>
        <end position="92"/>
    </location>
</feature>
<name>A0A0H3J6V8_CLOPA</name>
<keyword evidence="10" id="KW-1185">Reference proteome</keyword>
<comment type="subcellular location">
    <subcellularLocation>
        <location evidence="1">Endomembrane system</location>
        <topology evidence="1">Multi-pass membrane protein</topology>
    </subcellularLocation>
</comment>
<dbReference type="EMBL" id="JPGY02000001">
    <property type="protein sequence ID" value="KRU10800.1"/>
    <property type="molecule type" value="Genomic_DNA"/>
</dbReference>
<dbReference type="KEGG" id="cpae:CPAST_c31380"/>
<keyword evidence="4 5" id="KW-0472">Membrane</keyword>
<dbReference type="Proteomes" id="UP000028042">
    <property type="component" value="Unassembled WGS sequence"/>
</dbReference>
<evidence type="ECO:0000313" key="9">
    <source>
        <dbReference type="Proteomes" id="UP000028042"/>
    </source>
</evidence>
<protein>
    <recommendedName>
        <fullName evidence="6">DUF202 domain-containing protein</fullName>
    </recommendedName>
</protein>
<evidence type="ECO:0000313" key="7">
    <source>
        <dbReference type="EMBL" id="AJA53192.1"/>
    </source>
</evidence>
<dbReference type="PATRIC" id="fig|1262449.3.peg.2409"/>
<reference evidence="8" key="2">
    <citation type="submission" date="2015-10" db="EMBL/GenBank/DDBJ databases">
        <title>Improved Draft Genome Sequence of Clostridium pasteurianum Strain ATCC 6013 (DSM 525) Using a Hybrid Next-Generation Sequencing Approach.</title>
        <authorList>
            <person name="Pyne M.E."/>
            <person name="Utturkar S.M."/>
            <person name="Brown S.D."/>
            <person name="Moo-Young M."/>
            <person name="Chung D.A."/>
            <person name="Chou P.C."/>
        </authorList>
    </citation>
    <scope>NUCLEOTIDE SEQUENCE</scope>
    <source>
        <strain evidence="8">ATCC 6013</strain>
    </source>
</reference>
<dbReference type="RefSeq" id="WP_003445604.1">
    <property type="nucleotide sequence ID" value="NZ_ANZB01000007.1"/>
</dbReference>
<evidence type="ECO:0000256" key="4">
    <source>
        <dbReference type="ARBA" id="ARBA00023136"/>
    </source>
</evidence>
<accession>A0A0H3J6V8</accession>
<dbReference type="GO" id="GO:0012505">
    <property type="term" value="C:endomembrane system"/>
    <property type="evidence" value="ECO:0007669"/>
    <property type="project" value="UniProtKB-SubCell"/>
</dbReference>
<feature type="transmembrane region" description="Helical" evidence="5">
    <location>
        <begin position="39"/>
        <end position="60"/>
    </location>
</feature>
<feature type="transmembrane region" description="Helical" evidence="5">
    <location>
        <begin position="66"/>
        <end position="85"/>
    </location>
</feature>
<dbReference type="EMBL" id="CP009268">
    <property type="protein sequence ID" value="AJA53192.1"/>
    <property type="molecule type" value="Genomic_DNA"/>
</dbReference>
<evidence type="ECO:0000256" key="2">
    <source>
        <dbReference type="ARBA" id="ARBA00022692"/>
    </source>
</evidence>
<sequence length="100" mass="11492">MSNMDDNSEETVYNFNKKDMILRDFLAADRTALANERTLLAYIRTGISLIIIAISLIKLFDDTFTYVLGIVCGIFSIIPIVLGIYKYRKMNKKLSNILYK</sequence>
<evidence type="ECO:0000256" key="1">
    <source>
        <dbReference type="ARBA" id="ARBA00004127"/>
    </source>
</evidence>
<dbReference type="Pfam" id="PF02656">
    <property type="entry name" value="DUF202"/>
    <property type="match status" value="1"/>
</dbReference>
<reference evidence="8 9" key="3">
    <citation type="journal article" name="Genome Announc.">
        <title>Improved Draft Genome Sequence of Clostridium pasteurianum Strain ATCC 6013 (DSM 525) Using a Hybrid Next-Generation Sequencing Approach.</title>
        <authorList>
            <person name="Pyne M.E."/>
            <person name="Utturkar S."/>
            <person name="Brown S.D."/>
            <person name="Moo-Young M."/>
            <person name="Chung D.A."/>
            <person name="Chou C.P."/>
        </authorList>
    </citation>
    <scope>NUCLEOTIDE SEQUENCE [LARGE SCALE GENOMIC DNA]</scope>
    <source>
        <strain evidence="8 9">ATCC 6013</strain>
    </source>
</reference>
<keyword evidence="3 5" id="KW-1133">Transmembrane helix</keyword>
<dbReference type="KEGG" id="cpat:CLPA_c31380"/>
<proteinExistence type="predicted"/>
<evidence type="ECO:0000313" key="8">
    <source>
        <dbReference type="EMBL" id="KRU10800.1"/>
    </source>
</evidence>
<evidence type="ECO:0000313" key="10">
    <source>
        <dbReference type="Proteomes" id="UP000030905"/>
    </source>
</evidence>
<organism evidence="7 10">
    <name type="scientific">Clostridium pasteurianum DSM 525 = ATCC 6013</name>
    <dbReference type="NCBI Taxonomy" id="1262449"/>
    <lineage>
        <taxon>Bacteria</taxon>
        <taxon>Bacillati</taxon>
        <taxon>Bacillota</taxon>
        <taxon>Clostridia</taxon>
        <taxon>Eubacteriales</taxon>
        <taxon>Clostridiaceae</taxon>
        <taxon>Clostridium</taxon>
    </lineage>
</organism>
<keyword evidence="2 5" id="KW-0812">Transmembrane</keyword>